<dbReference type="Pfam" id="PF01648">
    <property type="entry name" value="ACPS"/>
    <property type="match status" value="1"/>
</dbReference>
<dbReference type="OrthoDB" id="389495at2"/>
<dbReference type="RefSeq" id="WP_156006774.1">
    <property type="nucleotide sequence ID" value="NZ_CP046276.1"/>
</dbReference>
<keyword evidence="3" id="KW-0460">Magnesium</keyword>
<dbReference type="InterPro" id="IPR004568">
    <property type="entry name" value="Ppantetheine-prot_Trfase_dom"/>
</dbReference>
<feature type="domain" description="4'-phosphopantetheinyl transferase" evidence="4">
    <location>
        <begin position="3"/>
        <end position="104"/>
    </location>
</feature>
<reference evidence="5 6" key="1">
    <citation type="submission" date="2019-11" db="EMBL/GenBank/DDBJ databases">
        <title>Complete genome sequence of Spiroplasma tabanidicola TAUS-1 (DSM 22603).</title>
        <authorList>
            <person name="Huang C.-T."/>
            <person name="Lin Y.-C."/>
            <person name="Kuo C.-H."/>
        </authorList>
    </citation>
    <scope>NUCLEOTIDE SEQUENCE [LARGE SCALE GENOMIC DNA]</scope>
    <source>
        <strain evidence="5 6">TAUS-1</strain>
    </source>
</reference>
<dbReference type="Proteomes" id="UP000424468">
    <property type="component" value="Chromosome"/>
</dbReference>
<keyword evidence="6" id="KW-1185">Reference proteome</keyword>
<evidence type="ECO:0000313" key="5">
    <source>
        <dbReference type="EMBL" id="QGS52128.1"/>
    </source>
</evidence>
<protein>
    <submittedName>
        <fullName evidence="5">Holo-[acyl-carrier-protein] synthase</fullName>
    </submittedName>
</protein>
<keyword evidence="2" id="KW-0479">Metal-binding</keyword>
<evidence type="ECO:0000313" key="6">
    <source>
        <dbReference type="Proteomes" id="UP000424468"/>
    </source>
</evidence>
<dbReference type="EMBL" id="CP046276">
    <property type="protein sequence ID" value="QGS52128.1"/>
    <property type="molecule type" value="Genomic_DNA"/>
</dbReference>
<dbReference type="InterPro" id="IPR037143">
    <property type="entry name" value="4-PPantetheinyl_Trfase_dom_sf"/>
</dbReference>
<proteinExistence type="predicted"/>
<dbReference type="NCBIfam" id="TIGR00556">
    <property type="entry name" value="pantethn_trn"/>
    <property type="match status" value="1"/>
</dbReference>
<name>A0A6I6CCW0_9MOLU</name>
<dbReference type="GO" id="GO:0000287">
    <property type="term" value="F:magnesium ion binding"/>
    <property type="evidence" value="ECO:0007669"/>
    <property type="project" value="InterPro"/>
</dbReference>
<accession>A0A6I6CCW0</accession>
<dbReference type="GO" id="GO:0008897">
    <property type="term" value="F:holo-[acyl-carrier-protein] synthase activity"/>
    <property type="evidence" value="ECO:0007669"/>
    <property type="project" value="InterPro"/>
</dbReference>
<keyword evidence="1" id="KW-0808">Transferase</keyword>
<evidence type="ECO:0000256" key="1">
    <source>
        <dbReference type="ARBA" id="ARBA00022679"/>
    </source>
</evidence>
<dbReference type="KEGG" id="stab:STABA_v1c07720"/>
<organism evidence="5 6">
    <name type="scientific">Spiroplasma tabanidicola</name>
    <dbReference type="NCBI Taxonomy" id="324079"/>
    <lineage>
        <taxon>Bacteria</taxon>
        <taxon>Bacillati</taxon>
        <taxon>Mycoplasmatota</taxon>
        <taxon>Mollicutes</taxon>
        <taxon>Entomoplasmatales</taxon>
        <taxon>Spiroplasmataceae</taxon>
        <taxon>Spiroplasma</taxon>
    </lineage>
</organism>
<sequence length="107" mass="12167">MAQIGTDIVQVNRVDLTNENLIKRILHDDEFVYLEQIQDIEAKKQFVAGRWAAKEAIFKATNKNIAPNKISIGYLNNKPVILNEELKSIVISISHEKEYAIAVALYL</sequence>
<dbReference type="GO" id="GO:0006633">
    <property type="term" value="P:fatty acid biosynthetic process"/>
    <property type="evidence" value="ECO:0007669"/>
    <property type="project" value="InterPro"/>
</dbReference>
<dbReference type="InterPro" id="IPR008278">
    <property type="entry name" value="4-PPantetheinyl_Trfase_dom"/>
</dbReference>
<evidence type="ECO:0000256" key="2">
    <source>
        <dbReference type="ARBA" id="ARBA00022723"/>
    </source>
</evidence>
<dbReference type="AlphaFoldDB" id="A0A6I6CCW0"/>
<dbReference type="Gene3D" id="3.90.470.20">
    <property type="entry name" value="4'-phosphopantetheinyl transferase domain"/>
    <property type="match status" value="1"/>
</dbReference>
<gene>
    <name evidence="5" type="primary">acpS</name>
    <name evidence="5" type="ORF">STABA_v1c07720</name>
</gene>
<evidence type="ECO:0000256" key="3">
    <source>
        <dbReference type="ARBA" id="ARBA00022842"/>
    </source>
</evidence>
<evidence type="ECO:0000259" key="4">
    <source>
        <dbReference type="Pfam" id="PF01648"/>
    </source>
</evidence>
<dbReference type="SUPFAM" id="SSF56214">
    <property type="entry name" value="4'-phosphopantetheinyl transferase"/>
    <property type="match status" value="1"/>
</dbReference>